<proteinExistence type="predicted"/>
<sequence length="369" mass="42427">MSAQNTSSQFQLNNAHANSSVDFISKLPTEIVLHNILPRIVGRQPVRLYLDDDSSYFNVCSAWSERFALLVDDNVMHWIGHNTSLTDGDMTRIAAAAPFLQSLFIHTSRDSLFRLGHSIRFSSLANVLIYLITSQDSIHRLLKAMPELKHMEIKLYDPQQRRVRTWELLDQCPKLIHVKLTHGHSMPIATIPDRHPVYPNVLYLEIFTRTRLRRDLITPFIKHFPNLTALRLPHPHSQQVHNAINQYFPKLRQLFIGPPTRTSQMNATAIPDHDDGQGLRLFHLTTSGMDNVLFQQLMMQHHETLVTIVLETSLRAVTNIGNHNVEFHKLSSIECPPRMPEQSMLCIQWLVRHAPMLETVNGNPVSHQR</sequence>
<dbReference type="OrthoDB" id="2301932at2759"/>
<gene>
    <name evidence="1" type="ORF">LRAMOSA11090</name>
</gene>
<organism evidence="1">
    <name type="scientific">Lichtheimia ramosa</name>
    <dbReference type="NCBI Taxonomy" id="688394"/>
    <lineage>
        <taxon>Eukaryota</taxon>
        <taxon>Fungi</taxon>
        <taxon>Fungi incertae sedis</taxon>
        <taxon>Mucoromycota</taxon>
        <taxon>Mucoromycotina</taxon>
        <taxon>Mucoromycetes</taxon>
        <taxon>Mucorales</taxon>
        <taxon>Lichtheimiaceae</taxon>
        <taxon>Lichtheimia</taxon>
    </lineage>
</organism>
<dbReference type="EMBL" id="LK023337">
    <property type="protein sequence ID" value="CDS10604.1"/>
    <property type="molecule type" value="Genomic_DNA"/>
</dbReference>
<dbReference type="Gene3D" id="3.80.10.10">
    <property type="entry name" value="Ribonuclease Inhibitor"/>
    <property type="match status" value="1"/>
</dbReference>
<accession>A0A077WTJ7</accession>
<evidence type="ECO:0008006" key="2">
    <source>
        <dbReference type="Google" id="ProtNLM"/>
    </source>
</evidence>
<reference evidence="1" key="1">
    <citation type="journal article" date="2014" name="Genome Announc.">
        <title>De novo whole-genome sequence and genome annotation of Lichtheimia ramosa.</title>
        <authorList>
            <person name="Linde J."/>
            <person name="Schwartze V."/>
            <person name="Binder U."/>
            <person name="Lass-Florl C."/>
            <person name="Voigt K."/>
            <person name="Horn F."/>
        </authorList>
    </citation>
    <scope>NUCLEOTIDE SEQUENCE</scope>
    <source>
        <strain evidence="1">JMRC FSU:6197</strain>
    </source>
</reference>
<dbReference type="AlphaFoldDB" id="A0A077WTJ7"/>
<protein>
    <recommendedName>
        <fullName evidence="2">F-box domain-containing protein</fullName>
    </recommendedName>
</protein>
<name>A0A077WTJ7_9FUNG</name>
<dbReference type="InterPro" id="IPR032675">
    <property type="entry name" value="LRR_dom_sf"/>
</dbReference>
<evidence type="ECO:0000313" key="1">
    <source>
        <dbReference type="EMBL" id="CDS10604.1"/>
    </source>
</evidence>